<evidence type="ECO:0000313" key="1">
    <source>
        <dbReference type="EMBL" id="AKV03536.1"/>
    </source>
</evidence>
<dbReference type="KEGG" id="llu:AKJ09_10199"/>
<sequence>MIFQRSGIRCVRVAHIPAACERLAVAMPQVVVVLDNIRPDERDALADRATAVGALVLHLDPALDEETRDELIAGAAKVAGERKVLRELVRHGETVDDDEWIVCSDFEDDDEQDDDV</sequence>
<name>A0A0K1QCM8_9BACT</name>
<dbReference type="AlphaFoldDB" id="A0A0K1QCM8"/>
<gene>
    <name evidence="1" type="ORF">AKJ09_10199</name>
</gene>
<organism evidence="1 2">
    <name type="scientific">Labilithrix luteola</name>
    <dbReference type="NCBI Taxonomy" id="1391654"/>
    <lineage>
        <taxon>Bacteria</taxon>
        <taxon>Pseudomonadati</taxon>
        <taxon>Myxococcota</taxon>
        <taxon>Polyangia</taxon>
        <taxon>Polyangiales</taxon>
        <taxon>Labilitrichaceae</taxon>
        <taxon>Labilithrix</taxon>
    </lineage>
</organism>
<dbReference type="EMBL" id="CP012333">
    <property type="protein sequence ID" value="AKV03536.1"/>
    <property type="molecule type" value="Genomic_DNA"/>
</dbReference>
<proteinExistence type="predicted"/>
<reference evidence="1 2" key="1">
    <citation type="submission" date="2015-08" db="EMBL/GenBank/DDBJ databases">
        <authorList>
            <person name="Babu N.S."/>
            <person name="Beckwith C.J."/>
            <person name="Beseler K.G."/>
            <person name="Brison A."/>
            <person name="Carone J.V."/>
            <person name="Caskin T.P."/>
            <person name="Diamond M."/>
            <person name="Durham M.E."/>
            <person name="Foxe J.M."/>
            <person name="Go M."/>
            <person name="Henderson B.A."/>
            <person name="Jones I.B."/>
            <person name="McGettigan J.A."/>
            <person name="Micheletti S.J."/>
            <person name="Nasrallah M.E."/>
            <person name="Ortiz D."/>
            <person name="Piller C.R."/>
            <person name="Privatt S.R."/>
            <person name="Schneider S.L."/>
            <person name="Sharp S."/>
            <person name="Smith T.C."/>
            <person name="Stanton J.D."/>
            <person name="Ullery H.E."/>
            <person name="Wilson R.J."/>
            <person name="Serrano M.G."/>
            <person name="Buck G."/>
            <person name="Lee V."/>
            <person name="Wang Y."/>
            <person name="Carvalho R."/>
            <person name="Voegtly L."/>
            <person name="Shi R."/>
            <person name="Duckworth R."/>
            <person name="Johnson A."/>
            <person name="Loviza R."/>
            <person name="Walstead R."/>
            <person name="Shah Z."/>
            <person name="Kiflezghi M."/>
            <person name="Wade K."/>
            <person name="Ball S.L."/>
            <person name="Bradley K.W."/>
            <person name="Asai D.J."/>
            <person name="Bowman C.A."/>
            <person name="Russell D.A."/>
            <person name="Pope W.H."/>
            <person name="Jacobs-Sera D."/>
            <person name="Hendrix R.W."/>
            <person name="Hatfull G.F."/>
        </authorList>
    </citation>
    <scope>NUCLEOTIDE SEQUENCE [LARGE SCALE GENOMIC DNA]</scope>
    <source>
        <strain evidence="1 2">DSM 27648</strain>
    </source>
</reference>
<dbReference type="Proteomes" id="UP000064967">
    <property type="component" value="Chromosome"/>
</dbReference>
<accession>A0A0K1QCM8</accession>
<dbReference type="STRING" id="1391654.AKJ09_10199"/>
<keyword evidence="2" id="KW-1185">Reference proteome</keyword>
<evidence type="ECO:0000313" key="2">
    <source>
        <dbReference type="Proteomes" id="UP000064967"/>
    </source>
</evidence>
<protein>
    <submittedName>
        <fullName evidence="1">Uncharacterized protein</fullName>
    </submittedName>
</protein>